<proteinExistence type="predicted"/>
<dbReference type="AlphaFoldDB" id="A0A366L863"/>
<evidence type="ECO:0000313" key="5">
    <source>
        <dbReference type="Proteomes" id="UP000252081"/>
    </source>
</evidence>
<dbReference type="InterPro" id="IPR027417">
    <property type="entry name" value="P-loop_NTPase"/>
</dbReference>
<dbReference type="OrthoDB" id="9791543at2"/>
<gene>
    <name evidence="4" type="ORF">DRW42_06325</name>
</gene>
<dbReference type="SUPFAM" id="SSF52540">
    <property type="entry name" value="P-loop containing nucleoside triphosphate hydrolases"/>
    <property type="match status" value="1"/>
</dbReference>
<dbReference type="GO" id="GO:0016301">
    <property type="term" value="F:kinase activity"/>
    <property type="evidence" value="ECO:0007669"/>
    <property type="project" value="InterPro"/>
</dbReference>
<keyword evidence="2" id="KW-0067">ATP-binding</keyword>
<accession>A0A366L863</accession>
<evidence type="ECO:0000256" key="2">
    <source>
        <dbReference type="ARBA" id="ARBA00022840"/>
    </source>
</evidence>
<comment type="caution">
    <text evidence="4">The sequence shown here is derived from an EMBL/GenBank/DDBJ whole genome shotgun (WGS) entry which is preliminary data.</text>
</comment>
<protein>
    <recommendedName>
        <fullName evidence="3">Zeta toxin domain-containing protein</fullName>
    </recommendedName>
</protein>
<keyword evidence="1" id="KW-0547">Nucleotide-binding</keyword>
<dbReference type="GO" id="GO:0005524">
    <property type="term" value="F:ATP binding"/>
    <property type="evidence" value="ECO:0007669"/>
    <property type="project" value="UniProtKB-KW"/>
</dbReference>
<evidence type="ECO:0000313" key="4">
    <source>
        <dbReference type="EMBL" id="RBQ10046.1"/>
    </source>
</evidence>
<evidence type="ECO:0000256" key="1">
    <source>
        <dbReference type="ARBA" id="ARBA00022741"/>
    </source>
</evidence>
<dbReference type="RefSeq" id="WP_113947978.1">
    <property type="nucleotide sequence ID" value="NZ_QNQU01000004.1"/>
</dbReference>
<dbReference type="InterPro" id="IPR010488">
    <property type="entry name" value="Zeta_toxin_domain"/>
</dbReference>
<dbReference type="PANTHER" id="PTHR39206">
    <property type="entry name" value="SLL8004 PROTEIN"/>
    <property type="match status" value="1"/>
</dbReference>
<reference evidence="4 5" key="1">
    <citation type="submission" date="2018-07" db="EMBL/GenBank/DDBJ databases">
        <title>A draft genome of a endophytic bacteria, a new species of Pedobacter.</title>
        <authorList>
            <person name="Zhang Z.D."/>
            <person name="Chen Z.J."/>
        </authorList>
    </citation>
    <scope>NUCLEOTIDE SEQUENCE [LARGE SCALE GENOMIC DNA]</scope>
    <source>
        <strain evidence="4 5">RS10</strain>
    </source>
</reference>
<evidence type="ECO:0000259" key="3">
    <source>
        <dbReference type="Pfam" id="PF06414"/>
    </source>
</evidence>
<sequence length="214" mass="24542">MDYSKPTLLVISGPNGAGKSTYIQSMLPEEFANILSFNRDEIRIEFLNQLIDEGASKTDRLKNATSMMEARLVYEMKVAISKQEHFVLETPLSDPYYWTYINLFDDAGYQVQLNYLCLDTVEQCKARVQQRISEGGHAVSPETIKGVYNMNLVHINSQLNSFARLELYDGTIIPTMLCAIDNNKVEYYHSEAFKKTWIKKGLPTLYKMLQDAKK</sequence>
<dbReference type="Gene3D" id="3.40.50.300">
    <property type="entry name" value="P-loop containing nucleotide triphosphate hydrolases"/>
    <property type="match status" value="1"/>
</dbReference>
<name>A0A366L863_9SPHI</name>
<keyword evidence="5" id="KW-1185">Reference proteome</keyword>
<dbReference type="EMBL" id="QNQU01000004">
    <property type="protein sequence ID" value="RBQ10046.1"/>
    <property type="molecule type" value="Genomic_DNA"/>
</dbReference>
<dbReference type="Pfam" id="PF06414">
    <property type="entry name" value="Zeta_toxin"/>
    <property type="match status" value="1"/>
</dbReference>
<dbReference type="PANTHER" id="PTHR39206:SF1">
    <property type="entry name" value="SLL8004 PROTEIN"/>
    <property type="match status" value="1"/>
</dbReference>
<organism evidence="4 5">
    <name type="scientific">Pedobacter miscanthi</name>
    <dbReference type="NCBI Taxonomy" id="2259170"/>
    <lineage>
        <taxon>Bacteria</taxon>
        <taxon>Pseudomonadati</taxon>
        <taxon>Bacteroidota</taxon>
        <taxon>Sphingobacteriia</taxon>
        <taxon>Sphingobacteriales</taxon>
        <taxon>Sphingobacteriaceae</taxon>
        <taxon>Pedobacter</taxon>
    </lineage>
</organism>
<feature type="domain" description="Zeta toxin" evidence="3">
    <location>
        <begin position="4"/>
        <end position="150"/>
    </location>
</feature>
<dbReference type="Proteomes" id="UP000252081">
    <property type="component" value="Unassembled WGS sequence"/>
</dbReference>